<gene>
    <name evidence="11" type="ORF">Desgi_3058</name>
</gene>
<dbReference type="GO" id="GO:0022857">
    <property type="term" value="F:transmembrane transporter activity"/>
    <property type="evidence" value="ECO:0007669"/>
    <property type="project" value="InterPro"/>
</dbReference>
<evidence type="ECO:0000313" key="11">
    <source>
        <dbReference type="EMBL" id="AGL02436.1"/>
    </source>
</evidence>
<evidence type="ECO:0000256" key="5">
    <source>
        <dbReference type="ARBA" id="ARBA00022692"/>
    </source>
</evidence>
<sequence length="446" mass="47152">MGAKAGTSALAAIAGVPFIMVLGNSMLIPVLPQLQAALNLSELKVSMIITAFSIPGLLIPLAGFLSDRIGRKKVIIPGLILYGLGGVIAGLAAIFLHERAYTWIISGRIVQGIGAAGTTPIAMALTGDLFTGPKRSKALGVVEAANGFGKVLSPVLGAAIGLIAWYATFLFFPAIIIPIALGIWFLIKEPESNRATQSIAQYGKSIKKVFQKKSVLLATIFMGGMVALLILFGILFFLSDYLEETVGLTGIVKGAALAVPVLFMSVTSYVTGLLIKKKVRLMKWLVVTGLSLVAASLAALNLYQNIYFFFAGISITGLGTGLLLPCLNTIITSTTDAQERGLITSVYGSVRFLGVAAGPPLFGYLMGISSAYMYWGGAILAGVTALTALFFIRVKDLTMTDDTGQGQQPQEANGSAVQAIRPEFVFDPTRKPLPEKKENAGNNKRK</sequence>
<dbReference type="InterPro" id="IPR005829">
    <property type="entry name" value="Sugar_transporter_CS"/>
</dbReference>
<accession>R4KS54</accession>
<dbReference type="PROSITE" id="PS00216">
    <property type="entry name" value="SUGAR_TRANSPORT_1"/>
    <property type="match status" value="1"/>
</dbReference>
<feature type="transmembrane region" description="Helical" evidence="9">
    <location>
        <begin position="74"/>
        <end position="96"/>
    </location>
</feature>
<evidence type="ECO:0000256" key="7">
    <source>
        <dbReference type="ARBA" id="ARBA00023136"/>
    </source>
</evidence>
<feature type="domain" description="Major facilitator superfamily (MFS) profile" evidence="10">
    <location>
        <begin position="9"/>
        <end position="396"/>
    </location>
</feature>
<dbReference type="STRING" id="767817.Desgi_3058"/>
<organism evidence="11 12">
    <name type="scientific">Desulfoscipio gibsoniae DSM 7213</name>
    <dbReference type="NCBI Taxonomy" id="767817"/>
    <lineage>
        <taxon>Bacteria</taxon>
        <taxon>Bacillati</taxon>
        <taxon>Bacillota</taxon>
        <taxon>Clostridia</taxon>
        <taxon>Eubacteriales</taxon>
        <taxon>Desulfallaceae</taxon>
        <taxon>Desulfoscipio</taxon>
    </lineage>
</organism>
<keyword evidence="5 9" id="KW-0812">Transmembrane</keyword>
<dbReference type="CDD" id="cd17474">
    <property type="entry name" value="MFS_YfmO_like"/>
    <property type="match status" value="1"/>
</dbReference>
<dbReference type="OrthoDB" id="9803985at2"/>
<keyword evidence="6 9" id="KW-1133">Transmembrane helix</keyword>
<dbReference type="SUPFAM" id="SSF103473">
    <property type="entry name" value="MFS general substrate transporter"/>
    <property type="match status" value="1"/>
</dbReference>
<keyword evidence="3" id="KW-0813">Transport</keyword>
<protein>
    <submittedName>
        <fullName evidence="11">Arabinose efflux permease family protein</fullName>
    </submittedName>
</protein>
<evidence type="ECO:0000256" key="1">
    <source>
        <dbReference type="ARBA" id="ARBA00004651"/>
    </source>
</evidence>
<dbReference type="Gene3D" id="1.20.1250.20">
    <property type="entry name" value="MFS general substrate transporter like domains"/>
    <property type="match status" value="1"/>
</dbReference>
<dbReference type="KEGG" id="dgi:Desgi_3058"/>
<evidence type="ECO:0000313" key="12">
    <source>
        <dbReference type="Proteomes" id="UP000013520"/>
    </source>
</evidence>
<feature type="transmembrane region" description="Helical" evidence="9">
    <location>
        <begin position="281"/>
        <end position="300"/>
    </location>
</feature>
<dbReference type="RefSeq" id="WP_006520696.1">
    <property type="nucleotide sequence ID" value="NC_021184.1"/>
</dbReference>
<feature type="transmembrane region" description="Helical" evidence="9">
    <location>
        <begin position="372"/>
        <end position="392"/>
    </location>
</feature>
<dbReference type="InterPro" id="IPR050189">
    <property type="entry name" value="MFS_Efflux_Transporters"/>
</dbReference>
<feature type="transmembrane region" description="Helical" evidence="9">
    <location>
        <begin position="9"/>
        <end position="31"/>
    </location>
</feature>
<feature type="transmembrane region" description="Helical" evidence="9">
    <location>
        <begin position="43"/>
        <end position="62"/>
    </location>
</feature>
<dbReference type="InterPro" id="IPR036259">
    <property type="entry name" value="MFS_trans_sf"/>
</dbReference>
<proteinExistence type="inferred from homology"/>
<feature type="transmembrane region" description="Helical" evidence="9">
    <location>
        <begin position="163"/>
        <end position="187"/>
    </location>
</feature>
<dbReference type="Proteomes" id="UP000013520">
    <property type="component" value="Chromosome"/>
</dbReference>
<feature type="transmembrane region" description="Helical" evidence="9">
    <location>
        <begin position="215"/>
        <end position="238"/>
    </location>
</feature>
<feature type="transmembrane region" description="Helical" evidence="9">
    <location>
        <begin position="342"/>
        <end position="366"/>
    </location>
</feature>
<dbReference type="PANTHER" id="PTHR43124:SF3">
    <property type="entry name" value="CHLORAMPHENICOL EFFLUX PUMP RV0191"/>
    <property type="match status" value="1"/>
</dbReference>
<dbReference type="Pfam" id="PF07690">
    <property type="entry name" value="MFS_1"/>
    <property type="match status" value="1"/>
</dbReference>
<evidence type="ECO:0000256" key="4">
    <source>
        <dbReference type="ARBA" id="ARBA00022475"/>
    </source>
</evidence>
<evidence type="ECO:0000256" key="9">
    <source>
        <dbReference type="SAM" id="Phobius"/>
    </source>
</evidence>
<evidence type="ECO:0000256" key="3">
    <source>
        <dbReference type="ARBA" id="ARBA00022448"/>
    </source>
</evidence>
<keyword evidence="7 9" id="KW-0472">Membrane</keyword>
<evidence type="ECO:0000259" key="10">
    <source>
        <dbReference type="PROSITE" id="PS50850"/>
    </source>
</evidence>
<dbReference type="EMBL" id="CP003273">
    <property type="protein sequence ID" value="AGL02436.1"/>
    <property type="molecule type" value="Genomic_DNA"/>
</dbReference>
<evidence type="ECO:0000256" key="6">
    <source>
        <dbReference type="ARBA" id="ARBA00022989"/>
    </source>
</evidence>
<dbReference type="HOGENOM" id="CLU_001265_10_6_9"/>
<feature type="transmembrane region" description="Helical" evidence="9">
    <location>
        <begin position="306"/>
        <end position="330"/>
    </location>
</feature>
<dbReference type="InterPro" id="IPR020846">
    <property type="entry name" value="MFS_dom"/>
</dbReference>
<comment type="similarity">
    <text evidence="2">Belongs to the major facilitator superfamily. TCR/Tet family.</text>
</comment>
<keyword evidence="4" id="KW-1003">Cell membrane</keyword>
<dbReference type="PRINTS" id="PR01035">
    <property type="entry name" value="TCRTETA"/>
</dbReference>
<reference evidence="11 12" key="1">
    <citation type="submission" date="2012-01" db="EMBL/GenBank/DDBJ databases">
        <title>Complete sequence of Desulfotomaculum gibsoniae DSM 7213.</title>
        <authorList>
            <consortium name="US DOE Joint Genome Institute"/>
            <person name="Lucas S."/>
            <person name="Han J."/>
            <person name="Lapidus A."/>
            <person name="Cheng J.-F."/>
            <person name="Goodwin L."/>
            <person name="Pitluck S."/>
            <person name="Peters L."/>
            <person name="Ovchinnikova G."/>
            <person name="Teshima H."/>
            <person name="Detter J.C."/>
            <person name="Han C."/>
            <person name="Tapia R."/>
            <person name="Land M."/>
            <person name="Hauser L."/>
            <person name="Kyrpides N."/>
            <person name="Ivanova N."/>
            <person name="Pagani I."/>
            <person name="Parshina S."/>
            <person name="Plugge C."/>
            <person name="Muyzer G."/>
            <person name="Kuever J."/>
            <person name="Ivanova A."/>
            <person name="Nazina T."/>
            <person name="Klenk H.-P."/>
            <person name="Brambilla E."/>
            <person name="Spring S."/>
            <person name="Stams A.F."/>
            <person name="Woyke T."/>
        </authorList>
    </citation>
    <scope>NUCLEOTIDE SEQUENCE [LARGE SCALE GENOMIC DNA]</scope>
    <source>
        <strain evidence="11 12">DSM 7213</strain>
    </source>
</reference>
<dbReference type="PROSITE" id="PS50850">
    <property type="entry name" value="MFS"/>
    <property type="match status" value="1"/>
</dbReference>
<name>R4KS54_9FIRM</name>
<evidence type="ECO:0000256" key="8">
    <source>
        <dbReference type="SAM" id="MobiDB-lite"/>
    </source>
</evidence>
<dbReference type="InterPro" id="IPR011701">
    <property type="entry name" value="MFS"/>
</dbReference>
<dbReference type="GO" id="GO:0005886">
    <property type="term" value="C:plasma membrane"/>
    <property type="evidence" value="ECO:0007669"/>
    <property type="project" value="UniProtKB-SubCell"/>
</dbReference>
<dbReference type="eggNOG" id="COG2814">
    <property type="taxonomic scope" value="Bacteria"/>
</dbReference>
<feature type="transmembrane region" description="Helical" evidence="9">
    <location>
        <begin position="250"/>
        <end position="274"/>
    </location>
</feature>
<feature type="compositionally biased region" description="Basic and acidic residues" evidence="8">
    <location>
        <begin position="428"/>
        <end position="439"/>
    </location>
</feature>
<dbReference type="PANTHER" id="PTHR43124">
    <property type="entry name" value="PURINE EFFLUX PUMP PBUE"/>
    <property type="match status" value="1"/>
</dbReference>
<comment type="subcellular location">
    <subcellularLocation>
        <location evidence="1">Cell membrane</location>
        <topology evidence="1">Multi-pass membrane protein</topology>
    </subcellularLocation>
</comment>
<keyword evidence="12" id="KW-1185">Reference proteome</keyword>
<evidence type="ECO:0000256" key="2">
    <source>
        <dbReference type="ARBA" id="ARBA00007520"/>
    </source>
</evidence>
<feature type="region of interest" description="Disordered" evidence="8">
    <location>
        <begin position="424"/>
        <end position="446"/>
    </location>
</feature>
<dbReference type="InterPro" id="IPR001958">
    <property type="entry name" value="Tet-R_TetA/multi-R_MdtG-like"/>
</dbReference>
<dbReference type="AlphaFoldDB" id="R4KS54"/>